<gene>
    <name evidence="1" type="ORF">LCGC14_3086900</name>
</gene>
<organism evidence="1">
    <name type="scientific">marine sediment metagenome</name>
    <dbReference type="NCBI Taxonomy" id="412755"/>
    <lineage>
        <taxon>unclassified sequences</taxon>
        <taxon>metagenomes</taxon>
        <taxon>ecological metagenomes</taxon>
    </lineage>
</organism>
<dbReference type="AlphaFoldDB" id="A0A0F8YJ64"/>
<sequence length="120" mass="13130">MEREADAASGARLRLRRSALRTRHDQADDAAHDVLHGLRLRARGPAARHATKGEVMSPTPTRAVQTAVEKLLAAQDRWHHGTGPMLQENEATRILIAAVAQARREGYSKGRRAALKQKGG</sequence>
<protein>
    <submittedName>
        <fullName evidence="1">Uncharacterized protein</fullName>
    </submittedName>
</protein>
<comment type="caution">
    <text evidence="1">The sequence shown here is derived from an EMBL/GenBank/DDBJ whole genome shotgun (WGS) entry which is preliminary data.</text>
</comment>
<accession>A0A0F8YJ64</accession>
<evidence type="ECO:0000313" key="1">
    <source>
        <dbReference type="EMBL" id="KKK54224.1"/>
    </source>
</evidence>
<proteinExistence type="predicted"/>
<reference evidence="1" key="1">
    <citation type="journal article" date="2015" name="Nature">
        <title>Complex archaea that bridge the gap between prokaryotes and eukaryotes.</title>
        <authorList>
            <person name="Spang A."/>
            <person name="Saw J.H."/>
            <person name="Jorgensen S.L."/>
            <person name="Zaremba-Niedzwiedzka K."/>
            <person name="Martijn J."/>
            <person name="Lind A.E."/>
            <person name="van Eijk R."/>
            <person name="Schleper C."/>
            <person name="Guy L."/>
            <person name="Ettema T.J."/>
        </authorList>
    </citation>
    <scope>NUCLEOTIDE SEQUENCE</scope>
</reference>
<name>A0A0F8YJ64_9ZZZZ</name>
<dbReference type="EMBL" id="LAZR01066105">
    <property type="protein sequence ID" value="KKK54224.1"/>
    <property type="molecule type" value="Genomic_DNA"/>
</dbReference>